<organism evidence="2 3">
    <name type="scientific">Benzoatithermus flavus</name>
    <dbReference type="NCBI Taxonomy" id="3108223"/>
    <lineage>
        <taxon>Bacteria</taxon>
        <taxon>Pseudomonadati</taxon>
        <taxon>Pseudomonadota</taxon>
        <taxon>Alphaproteobacteria</taxon>
        <taxon>Geminicoccales</taxon>
        <taxon>Geminicoccaceae</taxon>
        <taxon>Benzoatithermus</taxon>
    </lineage>
</organism>
<evidence type="ECO:0000313" key="3">
    <source>
        <dbReference type="Proteomes" id="UP001375743"/>
    </source>
</evidence>
<evidence type="ECO:0000313" key="2">
    <source>
        <dbReference type="EMBL" id="MEK0082738.1"/>
    </source>
</evidence>
<dbReference type="PANTHER" id="PTHR42850">
    <property type="entry name" value="METALLOPHOSPHOESTERASE"/>
    <property type="match status" value="1"/>
</dbReference>
<protein>
    <submittedName>
        <fullName evidence="2">Metallophosphoesterase</fullName>
    </submittedName>
</protein>
<gene>
    <name evidence="2" type="ORF">U1T56_06225</name>
</gene>
<sequence length="303" mass="33273">MQQRSGSEPMALYGFRSDWETAPRSTPSATMLLAIGDVHGFAGHLDAMLALLQPEIAVAHVRGVASQLVLIGDYIDRGPASLPVLRRIPRLGGELGIPVHALRGNHDQYLIEFLTAERPSYDLLEFWCGNGGDTTLAELGIDEGTMLTSEPATLAAKARGIAGPEIMALLGGLEPHWQVGDYVFVHAGVHPDKSLNEHELEELLWLRQPFLGAHDWPHPFVVVHGHTIRGPEVRPHRIAIDSGCYRTGVLTAVQLLDDRLRFWCVTSDPALEAFHRLPGLGQKRRFGQPEKLREPDSGTARPA</sequence>
<evidence type="ECO:0000259" key="1">
    <source>
        <dbReference type="Pfam" id="PF00149"/>
    </source>
</evidence>
<comment type="caution">
    <text evidence="2">The sequence shown here is derived from an EMBL/GenBank/DDBJ whole genome shotgun (WGS) entry which is preliminary data.</text>
</comment>
<accession>A0ABU8XNH9</accession>
<dbReference type="PANTHER" id="PTHR42850:SF4">
    <property type="entry name" value="ZINC-DEPENDENT ENDOPOLYPHOSPHATASE"/>
    <property type="match status" value="1"/>
</dbReference>
<dbReference type="InterPro" id="IPR050126">
    <property type="entry name" value="Ap4A_hydrolase"/>
</dbReference>
<reference evidence="2 3" key="1">
    <citation type="submission" date="2024-01" db="EMBL/GenBank/DDBJ databases">
        <title>Multi-omics insights into the function and evolution of sodium benzoate biodegradation pathways in Benzoatithermus flavus gen. nov., sp. nov. from hot spring.</title>
        <authorList>
            <person name="Hu C.-J."/>
            <person name="Li W.-J."/>
        </authorList>
    </citation>
    <scope>NUCLEOTIDE SEQUENCE [LARGE SCALE GENOMIC DNA]</scope>
    <source>
        <strain evidence="2 3">SYSU G07066</strain>
    </source>
</reference>
<keyword evidence="3" id="KW-1185">Reference proteome</keyword>
<dbReference type="InterPro" id="IPR029052">
    <property type="entry name" value="Metallo-depent_PP-like"/>
</dbReference>
<dbReference type="EMBL" id="JBBLZC010000004">
    <property type="protein sequence ID" value="MEK0082738.1"/>
    <property type="molecule type" value="Genomic_DNA"/>
</dbReference>
<dbReference type="Gene3D" id="3.60.21.10">
    <property type="match status" value="1"/>
</dbReference>
<dbReference type="Proteomes" id="UP001375743">
    <property type="component" value="Unassembled WGS sequence"/>
</dbReference>
<dbReference type="InterPro" id="IPR004843">
    <property type="entry name" value="Calcineurin-like_PHP"/>
</dbReference>
<name>A0ABU8XNH9_9PROT</name>
<proteinExistence type="predicted"/>
<dbReference type="RefSeq" id="WP_418158578.1">
    <property type="nucleotide sequence ID" value="NZ_JBBLZC010000004.1"/>
</dbReference>
<feature type="domain" description="Calcineurin-like phosphoesterase" evidence="1">
    <location>
        <begin position="32"/>
        <end position="227"/>
    </location>
</feature>
<dbReference type="SUPFAM" id="SSF56300">
    <property type="entry name" value="Metallo-dependent phosphatases"/>
    <property type="match status" value="1"/>
</dbReference>
<dbReference type="Pfam" id="PF00149">
    <property type="entry name" value="Metallophos"/>
    <property type="match status" value="1"/>
</dbReference>